<reference evidence="8" key="1">
    <citation type="journal article" date="2019" name="Int. J. Syst. Evol. Microbiol.">
        <title>The Global Catalogue of Microorganisms (GCM) 10K type strain sequencing project: providing services to taxonomists for standard genome sequencing and annotation.</title>
        <authorList>
            <consortium name="The Broad Institute Genomics Platform"/>
            <consortium name="The Broad Institute Genome Sequencing Center for Infectious Disease"/>
            <person name="Wu L."/>
            <person name="Ma J."/>
        </authorList>
    </citation>
    <scope>NUCLEOTIDE SEQUENCE [LARGE SCALE GENOMIC DNA]</scope>
    <source>
        <strain evidence="8">CGMCC 1.10832</strain>
    </source>
</reference>
<evidence type="ECO:0000313" key="8">
    <source>
        <dbReference type="Proteomes" id="UP000636010"/>
    </source>
</evidence>
<dbReference type="InterPro" id="IPR058648">
    <property type="entry name" value="HH_CzcB-like"/>
</dbReference>
<dbReference type="Gene3D" id="2.40.30.170">
    <property type="match status" value="1"/>
</dbReference>
<feature type="domain" description="CusB-like beta-barrel" evidence="4">
    <location>
        <begin position="226"/>
        <end position="296"/>
    </location>
</feature>
<gene>
    <name evidence="7" type="ORF">GCM10011506_21150</name>
</gene>
<dbReference type="PANTHER" id="PTHR30469">
    <property type="entry name" value="MULTIDRUG RESISTANCE PROTEIN MDTA"/>
    <property type="match status" value="1"/>
</dbReference>
<accession>A0ABQ1M6I1</accession>
<dbReference type="Pfam" id="PF25973">
    <property type="entry name" value="BSH_CzcB"/>
    <property type="match status" value="1"/>
</dbReference>
<dbReference type="PANTHER" id="PTHR30469:SF15">
    <property type="entry name" value="HLYD FAMILY OF SECRETION PROTEINS"/>
    <property type="match status" value="1"/>
</dbReference>
<dbReference type="SUPFAM" id="SSF111369">
    <property type="entry name" value="HlyD-like secretion proteins"/>
    <property type="match status" value="1"/>
</dbReference>
<dbReference type="Pfam" id="PF25967">
    <property type="entry name" value="RND-MFP_C"/>
    <property type="match status" value="1"/>
</dbReference>
<dbReference type="NCBIfam" id="TIGR01730">
    <property type="entry name" value="RND_mfp"/>
    <property type="match status" value="1"/>
</dbReference>
<dbReference type="InterPro" id="IPR058647">
    <property type="entry name" value="BSH_CzcB-like"/>
</dbReference>
<comment type="caution">
    <text evidence="7">The sequence shown here is derived from an EMBL/GenBank/DDBJ whole genome shotgun (WGS) entry which is preliminary data.</text>
</comment>
<dbReference type="RefSeq" id="WP_188463135.1">
    <property type="nucleotide sequence ID" value="NZ_BAABHU010000006.1"/>
</dbReference>
<keyword evidence="2" id="KW-0175">Coiled coil</keyword>
<evidence type="ECO:0000256" key="2">
    <source>
        <dbReference type="SAM" id="Coils"/>
    </source>
</evidence>
<feature type="domain" description="CzcB-like alpha-helical hairpin" evidence="3">
    <location>
        <begin position="137"/>
        <end position="186"/>
    </location>
</feature>
<evidence type="ECO:0000259" key="4">
    <source>
        <dbReference type="Pfam" id="PF25954"/>
    </source>
</evidence>
<keyword evidence="8" id="KW-1185">Reference proteome</keyword>
<dbReference type="Gene3D" id="2.40.420.20">
    <property type="match status" value="1"/>
</dbReference>
<feature type="domain" description="Multidrug resistance protein MdtA-like C-terminal permuted SH3" evidence="5">
    <location>
        <begin position="304"/>
        <end position="364"/>
    </location>
</feature>
<organism evidence="7 8">
    <name type="scientific">Marivirga lumbricoides</name>
    <dbReference type="NCBI Taxonomy" id="1046115"/>
    <lineage>
        <taxon>Bacteria</taxon>
        <taxon>Pseudomonadati</taxon>
        <taxon>Bacteroidota</taxon>
        <taxon>Cytophagia</taxon>
        <taxon>Cytophagales</taxon>
        <taxon>Marivirgaceae</taxon>
        <taxon>Marivirga</taxon>
    </lineage>
</organism>
<proteinExistence type="inferred from homology"/>
<dbReference type="PROSITE" id="PS51257">
    <property type="entry name" value="PROKAR_LIPOPROTEIN"/>
    <property type="match status" value="1"/>
</dbReference>
<protein>
    <submittedName>
        <fullName evidence="7">RND transporter</fullName>
    </submittedName>
</protein>
<dbReference type="InterPro" id="IPR006143">
    <property type="entry name" value="RND_pump_MFP"/>
</dbReference>
<feature type="coiled-coil region" evidence="2">
    <location>
        <begin position="164"/>
        <end position="191"/>
    </location>
</feature>
<dbReference type="InterPro" id="IPR058792">
    <property type="entry name" value="Beta-barrel_RND_2"/>
</dbReference>
<dbReference type="InterPro" id="IPR058627">
    <property type="entry name" value="MdtA-like_C"/>
</dbReference>
<sequence length="378" mass="42274">MKNTLFLAISILLLASCGGETDVESKKAKLETLKQEIQQKEVEVRELEKEIAQLDPKFAKQMDKSVLVETKTLEAAPFVHKIQVQGEVASRKNIDMSTETPGRVIQVNVESGDVVKKGQTLIQLDAQSTRNTIDELKTSLELATTKFEKQKNLWDQEIGTEVQYLEVKNRKESLERQLESAQTQLSKAYIRAPFSGIVNEVITKVGEYVSPGMPVLSLVSQEEMYLKADVSEEYINDFKVGDPVEVYLPSTKDTLSTKISALSYVINQANRTFQIEVKLTDKMNSLKPNQFARIDLINYQNPEAIVVNSEVVQEDSEGEFVFTVINKEGVKVANKVRVEPGETYSNETEIISGLKSGDVIISEGYREAVNGITVKVTK</sequence>
<dbReference type="Proteomes" id="UP000636010">
    <property type="component" value="Unassembled WGS sequence"/>
</dbReference>
<evidence type="ECO:0000256" key="1">
    <source>
        <dbReference type="ARBA" id="ARBA00009477"/>
    </source>
</evidence>
<feature type="domain" description="CzcB-like barrel-sandwich hybrid" evidence="6">
    <location>
        <begin position="98"/>
        <end position="213"/>
    </location>
</feature>
<dbReference type="Gene3D" id="2.40.50.100">
    <property type="match status" value="2"/>
</dbReference>
<evidence type="ECO:0000259" key="6">
    <source>
        <dbReference type="Pfam" id="PF25973"/>
    </source>
</evidence>
<name>A0ABQ1M6I1_9BACT</name>
<comment type="similarity">
    <text evidence="1">Belongs to the membrane fusion protein (MFP) (TC 8.A.1) family.</text>
</comment>
<dbReference type="Pfam" id="PF25893">
    <property type="entry name" value="HH_CzcB"/>
    <property type="match status" value="1"/>
</dbReference>
<dbReference type="EMBL" id="BMEC01000006">
    <property type="protein sequence ID" value="GGC35530.1"/>
    <property type="molecule type" value="Genomic_DNA"/>
</dbReference>
<feature type="coiled-coil region" evidence="2">
    <location>
        <begin position="20"/>
        <end position="57"/>
    </location>
</feature>
<dbReference type="Pfam" id="PF25954">
    <property type="entry name" value="Beta-barrel_RND_2"/>
    <property type="match status" value="1"/>
</dbReference>
<evidence type="ECO:0000259" key="5">
    <source>
        <dbReference type="Pfam" id="PF25967"/>
    </source>
</evidence>
<evidence type="ECO:0000259" key="3">
    <source>
        <dbReference type="Pfam" id="PF25893"/>
    </source>
</evidence>
<evidence type="ECO:0000313" key="7">
    <source>
        <dbReference type="EMBL" id="GGC35530.1"/>
    </source>
</evidence>